<dbReference type="InterPro" id="IPR009097">
    <property type="entry name" value="Cyclic_Pdiesterase"/>
</dbReference>
<dbReference type="RefSeq" id="WP_145267580.1">
    <property type="nucleotide sequence ID" value="NZ_CP036426.1"/>
</dbReference>
<organism evidence="2 3">
    <name type="scientific">Tautonia plasticadhaerens</name>
    <dbReference type="NCBI Taxonomy" id="2527974"/>
    <lineage>
        <taxon>Bacteria</taxon>
        <taxon>Pseudomonadati</taxon>
        <taxon>Planctomycetota</taxon>
        <taxon>Planctomycetia</taxon>
        <taxon>Isosphaerales</taxon>
        <taxon>Isosphaeraceae</taxon>
        <taxon>Tautonia</taxon>
    </lineage>
</organism>
<sequence length="204" mass="22492">MDVQRGEGAPAARPPPGAWEADPLFEPRPTTPLIVTLGFDAETFDRLDGLRRRFFPTDRNLIPAHLSLFHALPPEELDAVSAELGEAAGARPPIALRFSKVVPLGSGFALGLDVPGLAPLHRRLDDAFSPWLSPQDRQTFRPHVTLMNKADRTAARVGLAAYRDEFEPWTGMGDSLRLWAYLGGPWRPLARYPFHGDPSPDLEA</sequence>
<feature type="compositionally biased region" description="Low complexity" evidence="1">
    <location>
        <begin position="1"/>
        <end position="11"/>
    </location>
</feature>
<dbReference type="Pfam" id="PF13563">
    <property type="entry name" value="2_5_RNA_ligase2"/>
    <property type="match status" value="1"/>
</dbReference>
<dbReference type="KEGG" id="tpla:ElP_10190"/>
<dbReference type="Proteomes" id="UP000317835">
    <property type="component" value="Chromosome"/>
</dbReference>
<dbReference type="OrthoDB" id="793003at2"/>
<protein>
    <recommendedName>
        <fullName evidence="4">2',5' RNA ligase family</fullName>
    </recommendedName>
</protein>
<evidence type="ECO:0000256" key="1">
    <source>
        <dbReference type="SAM" id="MobiDB-lite"/>
    </source>
</evidence>
<dbReference type="SUPFAM" id="SSF55144">
    <property type="entry name" value="LigT-like"/>
    <property type="match status" value="1"/>
</dbReference>
<accession>A0A518GX62</accession>
<name>A0A518GX62_9BACT</name>
<evidence type="ECO:0000313" key="3">
    <source>
        <dbReference type="Proteomes" id="UP000317835"/>
    </source>
</evidence>
<feature type="region of interest" description="Disordered" evidence="1">
    <location>
        <begin position="1"/>
        <end position="25"/>
    </location>
</feature>
<dbReference type="Gene3D" id="3.90.1140.10">
    <property type="entry name" value="Cyclic phosphodiesterase"/>
    <property type="match status" value="1"/>
</dbReference>
<dbReference type="AlphaFoldDB" id="A0A518GX62"/>
<keyword evidence="3" id="KW-1185">Reference proteome</keyword>
<evidence type="ECO:0008006" key="4">
    <source>
        <dbReference type="Google" id="ProtNLM"/>
    </source>
</evidence>
<proteinExistence type="predicted"/>
<dbReference type="EMBL" id="CP036426">
    <property type="protein sequence ID" value="QDV33177.1"/>
    <property type="molecule type" value="Genomic_DNA"/>
</dbReference>
<gene>
    <name evidence="2" type="ORF">ElP_10190</name>
</gene>
<reference evidence="2 3" key="1">
    <citation type="submission" date="2019-02" db="EMBL/GenBank/DDBJ databases">
        <title>Deep-cultivation of Planctomycetes and their phenomic and genomic characterization uncovers novel biology.</title>
        <authorList>
            <person name="Wiegand S."/>
            <person name="Jogler M."/>
            <person name="Boedeker C."/>
            <person name="Pinto D."/>
            <person name="Vollmers J."/>
            <person name="Rivas-Marin E."/>
            <person name="Kohn T."/>
            <person name="Peeters S.H."/>
            <person name="Heuer A."/>
            <person name="Rast P."/>
            <person name="Oberbeckmann S."/>
            <person name="Bunk B."/>
            <person name="Jeske O."/>
            <person name="Meyerdierks A."/>
            <person name="Storesund J.E."/>
            <person name="Kallscheuer N."/>
            <person name="Luecker S."/>
            <person name="Lage O.M."/>
            <person name="Pohl T."/>
            <person name="Merkel B.J."/>
            <person name="Hornburger P."/>
            <person name="Mueller R.-W."/>
            <person name="Bruemmer F."/>
            <person name="Labrenz M."/>
            <person name="Spormann A.M."/>
            <person name="Op den Camp H."/>
            <person name="Overmann J."/>
            <person name="Amann R."/>
            <person name="Jetten M.S.M."/>
            <person name="Mascher T."/>
            <person name="Medema M.H."/>
            <person name="Devos D.P."/>
            <person name="Kaster A.-K."/>
            <person name="Ovreas L."/>
            <person name="Rohde M."/>
            <person name="Galperin M.Y."/>
            <person name="Jogler C."/>
        </authorList>
    </citation>
    <scope>NUCLEOTIDE SEQUENCE [LARGE SCALE GENOMIC DNA]</scope>
    <source>
        <strain evidence="2 3">ElP</strain>
    </source>
</reference>
<evidence type="ECO:0000313" key="2">
    <source>
        <dbReference type="EMBL" id="QDV33177.1"/>
    </source>
</evidence>